<dbReference type="Gene3D" id="1.10.150.310">
    <property type="entry name" value="Tex RuvX-like domain-like"/>
    <property type="match status" value="2"/>
</dbReference>
<dbReference type="SUPFAM" id="SSF50249">
    <property type="entry name" value="Nucleic acid-binding proteins"/>
    <property type="match status" value="1"/>
</dbReference>
<dbReference type="InterPro" id="IPR006641">
    <property type="entry name" value="YqgF/RNaseH-like_dom"/>
</dbReference>
<proteinExistence type="predicted"/>
<dbReference type="Pfam" id="PF22706">
    <property type="entry name" value="Tex_central_region"/>
    <property type="match status" value="1"/>
</dbReference>
<dbReference type="InterPro" id="IPR018974">
    <property type="entry name" value="Tex-like_N"/>
</dbReference>
<dbReference type="InterPro" id="IPR055179">
    <property type="entry name" value="Tex-like_central_region"/>
</dbReference>
<dbReference type="Pfam" id="PF17674">
    <property type="entry name" value="HHH_9"/>
    <property type="match status" value="1"/>
</dbReference>
<sequence length="929" mass="102440">MIKNECRVIDMIDLTGEVADAVHVDPALTSRVISMFEEGYTVPFIARYRKELTGGMEPQVLHRLREKMMECKILIEKIDKSFDYLKKNGLLTDGLSKQLLKCKTVNEVHFITEPLKSKGPRTLSAKAKAANLEALALELLTSGRFVDIARRAPPEARKTFQTEEALRQAVSHIIADVFAKDLDLIRKAEQLCLDLPPMIQTTKRRTKPGDVKPEQTKVNKMDQDNVSESSRSSSTNEHKPRTGCPKKDDLITFKMYLNFSRTLTSLHAHQILAINRAAERGVISIKISTHNQVEHQIRQFMVEKYFGSVNRAHWDFVHNCFADSWKRLIEPHLTRTLRSKMTIKAQDTSLDVFTDNFRRLLMTAPLRVPTGSSTKASIGDVISSVSGAPGDRLPVVGLDPGWVHGCKWAACDPHGVVLATGIVWPPIGTIQPQGHGDRRFVSPKRCFGHKPSYSRRDDGVTHLTAIMRTHSIQTIALGNGQASRETGMWLSELISSGHFKPLVVRYAVVPEAGASVYSASALACAELPGLDVSMRGAVSIARRLQDPLAEWVKMDPKHLGVGMYQHDLPERRLVAAVNAVMEECISFVGVDLNAAPVHILARVAGLSETKAKAIVEYRSRVGSFNTRADLCQVKGIGPTTYAQCAGFIRVRPTVSSVSMDASKDVDMISISSDDDGEVFNTGLGRPGAKRKRALATSVQSKRKRARSQRDPILDPSTFNPLDQTAVHPDTYDVATAIISHLNFSLTDVGSSKLRAAASKLLHTQNLDDVLRPFCTSKAGVVTVRDIVESLSRPLDFDERHDEFLPLFHSQVTSLNSLRRGMCVTGRVENVTTFGAFCDIGVQQQAYIPRHEYPRAIGGHNVGGEGLFTLHLGDRFTAFVADVDVAHSRISLDRVTVKTHHSSQPSKSPIPDAAKGTTFGDESAPMIVVD</sequence>
<name>A0A4E0R3T2_FASHE</name>
<feature type="region of interest" description="Disordered" evidence="1">
    <location>
        <begin position="897"/>
        <end position="918"/>
    </location>
</feature>
<dbReference type="Pfam" id="PF00575">
    <property type="entry name" value="S1"/>
    <property type="match status" value="1"/>
</dbReference>
<dbReference type="GO" id="GO:0003735">
    <property type="term" value="F:structural constituent of ribosome"/>
    <property type="evidence" value="ECO:0007669"/>
    <property type="project" value="TreeGrafter"/>
</dbReference>
<dbReference type="SMART" id="SM00316">
    <property type="entry name" value="S1"/>
    <property type="match status" value="1"/>
</dbReference>
<evidence type="ECO:0000256" key="1">
    <source>
        <dbReference type="SAM" id="MobiDB-lite"/>
    </source>
</evidence>
<dbReference type="Gene3D" id="2.40.50.140">
    <property type="entry name" value="Nucleic acid-binding proteins"/>
    <property type="match status" value="1"/>
</dbReference>
<dbReference type="InterPro" id="IPR041692">
    <property type="entry name" value="HHH_9"/>
</dbReference>
<organism evidence="3 4">
    <name type="scientific">Fasciola hepatica</name>
    <name type="common">Liver fluke</name>
    <dbReference type="NCBI Taxonomy" id="6192"/>
    <lineage>
        <taxon>Eukaryota</taxon>
        <taxon>Metazoa</taxon>
        <taxon>Spiralia</taxon>
        <taxon>Lophotrochozoa</taxon>
        <taxon>Platyhelminthes</taxon>
        <taxon>Trematoda</taxon>
        <taxon>Digenea</taxon>
        <taxon>Plagiorchiida</taxon>
        <taxon>Echinostomata</taxon>
        <taxon>Echinostomatoidea</taxon>
        <taxon>Fasciolidae</taxon>
        <taxon>Fasciola</taxon>
    </lineage>
</organism>
<dbReference type="InterPro" id="IPR012340">
    <property type="entry name" value="NA-bd_OB-fold"/>
</dbReference>
<feature type="compositionally biased region" description="Basic and acidic residues" evidence="1">
    <location>
        <begin position="207"/>
        <end position="223"/>
    </location>
</feature>
<dbReference type="InterPro" id="IPR050437">
    <property type="entry name" value="Ribos_protein_bS1-like"/>
</dbReference>
<evidence type="ECO:0000313" key="4">
    <source>
        <dbReference type="Proteomes" id="UP000230066"/>
    </source>
</evidence>
<dbReference type="Pfam" id="PF09371">
    <property type="entry name" value="Tex_N"/>
    <property type="match status" value="1"/>
</dbReference>
<dbReference type="SUPFAM" id="SSF47781">
    <property type="entry name" value="RuvA domain 2-like"/>
    <property type="match status" value="2"/>
</dbReference>
<dbReference type="PANTHER" id="PTHR10724">
    <property type="entry name" value="30S RIBOSOMAL PROTEIN S1"/>
    <property type="match status" value="1"/>
</dbReference>
<dbReference type="GO" id="GO:0006412">
    <property type="term" value="P:translation"/>
    <property type="evidence" value="ECO:0007669"/>
    <property type="project" value="TreeGrafter"/>
</dbReference>
<reference evidence="3" key="1">
    <citation type="submission" date="2019-03" db="EMBL/GenBank/DDBJ databases">
        <title>Improved annotation for the trematode Fasciola hepatica.</title>
        <authorList>
            <person name="Choi Y.-J."/>
            <person name="Martin J."/>
            <person name="Mitreva M."/>
        </authorList>
    </citation>
    <scope>NUCLEOTIDE SEQUENCE [LARGE SCALE GENOMIC DNA]</scope>
</reference>
<protein>
    <submittedName>
        <fullName evidence="3">S1 RNA-binding domain-containing protein 1</fullName>
    </submittedName>
</protein>
<dbReference type="Gene3D" id="3.30.420.140">
    <property type="entry name" value="YqgF/RNase H-like domain"/>
    <property type="match status" value="1"/>
</dbReference>
<dbReference type="Gene3D" id="1.10.10.650">
    <property type="entry name" value="RuvA domain 2-like"/>
    <property type="match status" value="1"/>
</dbReference>
<evidence type="ECO:0000259" key="2">
    <source>
        <dbReference type="PROSITE" id="PS50126"/>
    </source>
</evidence>
<dbReference type="FunFam" id="3.30.420.140:FF:000001">
    <property type="entry name" value="RNA-binding transcriptional accessory protein"/>
    <property type="match status" value="1"/>
</dbReference>
<dbReference type="GO" id="GO:0006139">
    <property type="term" value="P:nucleobase-containing compound metabolic process"/>
    <property type="evidence" value="ECO:0007669"/>
    <property type="project" value="InterPro"/>
</dbReference>
<dbReference type="InterPro" id="IPR023323">
    <property type="entry name" value="Tex-like_dom_sf"/>
</dbReference>
<accession>A0A4E0R3T2</accession>
<feature type="region of interest" description="Disordered" evidence="1">
    <location>
        <begin position="695"/>
        <end position="719"/>
    </location>
</feature>
<dbReference type="InterPro" id="IPR010994">
    <property type="entry name" value="RuvA_2-like"/>
</dbReference>
<dbReference type="SUPFAM" id="SSF53098">
    <property type="entry name" value="Ribonuclease H-like"/>
    <property type="match status" value="1"/>
</dbReference>
<dbReference type="SUPFAM" id="SSF158832">
    <property type="entry name" value="Tex N-terminal region-like"/>
    <property type="match status" value="1"/>
</dbReference>
<keyword evidence="4" id="KW-1185">Reference proteome</keyword>
<feature type="domain" description="S1 motif" evidence="2">
    <location>
        <begin position="820"/>
        <end position="894"/>
    </location>
</feature>
<dbReference type="Proteomes" id="UP000230066">
    <property type="component" value="Unassembled WGS sequence"/>
</dbReference>
<dbReference type="EMBL" id="JXXN02003211">
    <property type="protein sequence ID" value="THD21835.1"/>
    <property type="molecule type" value="Genomic_DNA"/>
</dbReference>
<dbReference type="InterPro" id="IPR023319">
    <property type="entry name" value="Tex-like_HTH_dom_sf"/>
</dbReference>
<dbReference type="InterPro" id="IPR032639">
    <property type="entry name" value="Tex_YqgF"/>
</dbReference>
<dbReference type="AlphaFoldDB" id="A0A4E0R3T2"/>
<dbReference type="PANTHER" id="PTHR10724:SF10">
    <property type="entry name" value="S1 RNA-BINDING DOMAIN-CONTAINING PROTEIN 1"/>
    <property type="match status" value="1"/>
</dbReference>
<dbReference type="InterPro" id="IPR037027">
    <property type="entry name" value="YqgF/RNaseH-like_dom_sf"/>
</dbReference>
<comment type="caution">
    <text evidence="3">The sequence shown here is derived from an EMBL/GenBank/DDBJ whole genome shotgun (WGS) entry which is preliminary data.</text>
</comment>
<gene>
    <name evidence="3" type="ORF">D915_007445</name>
</gene>
<dbReference type="Pfam" id="PF16921">
    <property type="entry name" value="Tex_YqgF"/>
    <property type="match status" value="1"/>
</dbReference>
<dbReference type="Gene3D" id="1.10.3500.10">
    <property type="entry name" value="Tex N-terminal region-like"/>
    <property type="match status" value="1"/>
</dbReference>
<evidence type="ECO:0000313" key="3">
    <source>
        <dbReference type="EMBL" id="THD21835.1"/>
    </source>
</evidence>
<dbReference type="Pfam" id="PF12836">
    <property type="entry name" value="HHH_3"/>
    <property type="match status" value="1"/>
</dbReference>
<feature type="compositionally biased region" description="Basic and acidic residues" evidence="1">
    <location>
        <begin position="236"/>
        <end position="245"/>
    </location>
</feature>
<dbReference type="InterPro" id="IPR012337">
    <property type="entry name" value="RNaseH-like_sf"/>
</dbReference>
<dbReference type="InterPro" id="IPR003029">
    <property type="entry name" value="S1_domain"/>
</dbReference>
<dbReference type="GO" id="GO:0003729">
    <property type="term" value="F:mRNA binding"/>
    <property type="evidence" value="ECO:0007669"/>
    <property type="project" value="TreeGrafter"/>
</dbReference>
<dbReference type="SMART" id="SM00732">
    <property type="entry name" value="YqgFc"/>
    <property type="match status" value="1"/>
</dbReference>
<dbReference type="PROSITE" id="PS50126">
    <property type="entry name" value="S1"/>
    <property type="match status" value="1"/>
</dbReference>
<feature type="region of interest" description="Disordered" evidence="1">
    <location>
        <begin position="202"/>
        <end position="245"/>
    </location>
</feature>